<feature type="transmembrane region" description="Helical" evidence="1">
    <location>
        <begin position="61"/>
        <end position="89"/>
    </location>
</feature>
<comment type="caution">
    <text evidence="2">The sequence shown here is derived from an EMBL/GenBank/DDBJ whole genome shotgun (WGS) entry which is preliminary data.</text>
</comment>
<proteinExistence type="predicted"/>
<dbReference type="Proteomes" id="UP001596410">
    <property type="component" value="Unassembled WGS sequence"/>
</dbReference>
<gene>
    <name evidence="2" type="ORF">ACFQIC_08575</name>
</gene>
<protein>
    <submittedName>
        <fullName evidence="2">Uncharacterized protein</fullName>
    </submittedName>
</protein>
<reference evidence="3" key="1">
    <citation type="journal article" date="2019" name="Int. J. Syst. Evol. Microbiol.">
        <title>The Global Catalogue of Microorganisms (GCM) 10K type strain sequencing project: providing services to taxonomists for standard genome sequencing and annotation.</title>
        <authorList>
            <consortium name="The Broad Institute Genomics Platform"/>
            <consortium name="The Broad Institute Genome Sequencing Center for Infectious Disease"/>
            <person name="Wu L."/>
            <person name="Ma J."/>
        </authorList>
    </citation>
    <scope>NUCLEOTIDE SEQUENCE [LARGE SCALE GENOMIC DNA]</scope>
    <source>
        <strain evidence="3">CGMCC 4.1621</strain>
    </source>
</reference>
<organism evidence="2 3">
    <name type="scientific">Halobacillus seohaensis</name>
    <dbReference type="NCBI Taxonomy" id="447421"/>
    <lineage>
        <taxon>Bacteria</taxon>
        <taxon>Bacillati</taxon>
        <taxon>Bacillota</taxon>
        <taxon>Bacilli</taxon>
        <taxon>Bacillales</taxon>
        <taxon>Bacillaceae</taxon>
        <taxon>Halobacillus</taxon>
    </lineage>
</organism>
<dbReference type="RefSeq" id="WP_204709884.1">
    <property type="nucleotide sequence ID" value="NZ_JBHSZV010000020.1"/>
</dbReference>
<feature type="transmembrane region" description="Helical" evidence="1">
    <location>
        <begin position="20"/>
        <end position="49"/>
    </location>
</feature>
<keyword evidence="3" id="KW-1185">Reference proteome</keyword>
<keyword evidence="1" id="KW-0812">Transmembrane</keyword>
<name>A0ABW2EK86_9BACI</name>
<keyword evidence="1" id="KW-0472">Membrane</keyword>
<keyword evidence="1" id="KW-1133">Transmembrane helix</keyword>
<dbReference type="EMBL" id="JBHSZV010000020">
    <property type="protein sequence ID" value="MFC7061911.1"/>
    <property type="molecule type" value="Genomic_DNA"/>
</dbReference>
<evidence type="ECO:0000256" key="1">
    <source>
        <dbReference type="SAM" id="Phobius"/>
    </source>
</evidence>
<accession>A0ABW2EK86</accession>
<evidence type="ECO:0000313" key="3">
    <source>
        <dbReference type="Proteomes" id="UP001596410"/>
    </source>
</evidence>
<evidence type="ECO:0000313" key="2">
    <source>
        <dbReference type="EMBL" id="MFC7061911.1"/>
    </source>
</evidence>
<sequence>MNRTTILKWVTGISEGLLAIPFAGGTFILSMSWTPLLFMFALHTITLIFSIKDKQFSSGSILGMITSFIGAIPIVGWIMHTITALVLLIDASVETKN</sequence>